<dbReference type="SUPFAM" id="SSF52833">
    <property type="entry name" value="Thioredoxin-like"/>
    <property type="match status" value="1"/>
</dbReference>
<dbReference type="EC" id="1.20.4.1" evidence="4"/>
<comment type="caution">
    <text evidence="5">The sequence shown here is derived from an EMBL/GenBank/DDBJ whole genome shotgun (WGS) entry which is preliminary data.</text>
</comment>
<comment type="catalytic activity">
    <reaction evidence="4">
        <text>[glutaredoxin]-dithiol + arsenate + glutathione + H(+) = glutathionyl-S-S-[glutaredoxin] + arsenite + H2O</text>
        <dbReference type="Rhea" id="RHEA:22016"/>
        <dbReference type="Rhea" id="RHEA-COMP:10729"/>
        <dbReference type="Rhea" id="RHEA-COMP:17668"/>
        <dbReference type="ChEBI" id="CHEBI:15377"/>
        <dbReference type="ChEBI" id="CHEBI:15378"/>
        <dbReference type="ChEBI" id="CHEBI:29242"/>
        <dbReference type="ChEBI" id="CHEBI:29950"/>
        <dbReference type="ChEBI" id="CHEBI:48597"/>
        <dbReference type="ChEBI" id="CHEBI:57925"/>
        <dbReference type="ChEBI" id="CHEBI:146199"/>
        <dbReference type="EC" id="1.20.4.1"/>
    </reaction>
</comment>
<gene>
    <name evidence="5" type="primary">arsC</name>
    <name evidence="5" type="ORF">C3942_10255</name>
</gene>
<comment type="similarity">
    <text evidence="1 3 4">Belongs to the ArsC family.</text>
</comment>
<dbReference type="AlphaFoldDB" id="A0A2S5TFL8"/>
<dbReference type="PANTHER" id="PTHR30041:SF4">
    <property type="entry name" value="ARSENATE REDUCTASE"/>
    <property type="match status" value="1"/>
</dbReference>
<keyword evidence="2 4" id="KW-0560">Oxidoreductase</keyword>
<dbReference type="EMBL" id="PSNW01000005">
    <property type="protein sequence ID" value="PPE73786.1"/>
    <property type="molecule type" value="Genomic_DNA"/>
</dbReference>
<reference evidence="5 6" key="1">
    <citation type="submission" date="2018-02" db="EMBL/GenBank/DDBJ databases">
        <title>Genome sequencing of Solimonas sp. HR-BB.</title>
        <authorList>
            <person name="Lee Y."/>
            <person name="Jeon C.O."/>
        </authorList>
    </citation>
    <scope>NUCLEOTIDE SEQUENCE [LARGE SCALE GENOMIC DNA]</scope>
    <source>
        <strain evidence="5 6">HR-BB</strain>
    </source>
</reference>
<dbReference type="CDD" id="cd03034">
    <property type="entry name" value="ArsC_ArsC"/>
    <property type="match status" value="1"/>
</dbReference>
<dbReference type="InterPro" id="IPR006659">
    <property type="entry name" value="Arsenate_reductase"/>
</dbReference>
<dbReference type="Pfam" id="PF03960">
    <property type="entry name" value="ArsC"/>
    <property type="match status" value="1"/>
</dbReference>
<name>A0A2S5TFL8_9GAMM</name>
<organism evidence="5 6">
    <name type="scientific">Solimonas fluminis</name>
    <dbReference type="NCBI Taxonomy" id="2086571"/>
    <lineage>
        <taxon>Bacteria</taxon>
        <taxon>Pseudomonadati</taxon>
        <taxon>Pseudomonadota</taxon>
        <taxon>Gammaproteobacteria</taxon>
        <taxon>Nevskiales</taxon>
        <taxon>Nevskiaceae</taxon>
        <taxon>Solimonas</taxon>
    </lineage>
</organism>
<dbReference type="Gene3D" id="3.40.30.10">
    <property type="entry name" value="Glutaredoxin"/>
    <property type="match status" value="1"/>
</dbReference>
<evidence type="ECO:0000256" key="2">
    <source>
        <dbReference type="ARBA" id="ARBA00023002"/>
    </source>
</evidence>
<sequence length="119" mass="13475">MTTAKTVIYHNPRCSKSRETLQLLRDAGVEPQIVEYLKDSPDAATLDALCRKLGIEPQALVRFKEDQAKSLKLTPKDVRPRAEWLRLLAQNPVLIERPIVVRGARARLGRPPEAVREIL</sequence>
<evidence type="ECO:0000256" key="3">
    <source>
        <dbReference type="PROSITE-ProRule" id="PRU01282"/>
    </source>
</evidence>
<dbReference type="PANTHER" id="PTHR30041">
    <property type="entry name" value="ARSENATE REDUCTASE"/>
    <property type="match status" value="1"/>
</dbReference>
<dbReference type="OrthoDB" id="9790554at2"/>
<keyword evidence="6" id="KW-1185">Reference proteome</keyword>
<proteinExistence type="inferred from homology"/>
<dbReference type="InterPro" id="IPR036249">
    <property type="entry name" value="Thioredoxin-like_sf"/>
</dbReference>
<dbReference type="Proteomes" id="UP000238220">
    <property type="component" value="Unassembled WGS sequence"/>
</dbReference>
<dbReference type="PROSITE" id="PS51353">
    <property type="entry name" value="ARSC"/>
    <property type="match status" value="1"/>
</dbReference>
<dbReference type="GO" id="GO:0008794">
    <property type="term" value="F:arsenate reductase (glutaredoxin) activity"/>
    <property type="evidence" value="ECO:0007669"/>
    <property type="project" value="UniProtKB-UniRule"/>
</dbReference>
<evidence type="ECO:0000313" key="5">
    <source>
        <dbReference type="EMBL" id="PPE73786.1"/>
    </source>
</evidence>
<dbReference type="NCBIfam" id="TIGR00014">
    <property type="entry name" value="arsC"/>
    <property type="match status" value="1"/>
</dbReference>
<protein>
    <recommendedName>
        <fullName evidence="4">Arsenate reductase</fullName>
        <ecNumber evidence="4">1.20.4.1</ecNumber>
    </recommendedName>
</protein>
<dbReference type="InterPro" id="IPR006660">
    <property type="entry name" value="Arsenate_reductase-like"/>
</dbReference>
<dbReference type="RefSeq" id="WP_104230301.1">
    <property type="nucleotide sequence ID" value="NZ_PSNW01000005.1"/>
</dbReference>
<evidence type="ECO:0000256" key="1">
    <source>
        <dbReference type="ARBA" id="ARBA00007198"/>
    </source>
</evidence>
<evidence type="ECO:0000313" key="6">
    <source>
        <dbReference type="Proteomes" id="UP000238220"/>
    </source>
</evidence>
<evidence type="ECO:0000256" key="4">
    <source>
        <dbReference type="RuleBase" id="RU362029"/>
    </source>
</evidence>
<accession>A0A2S5TFL8</accession>